<dbReference type="GO" id="GO:0071014">
    <property type="term" value="C:post-mRNA release spliceosomal complex"/>
    <property type="evidence" value="ECO:0007669"/>
    <property type="project" value="TreeGrafter"/>
</dbReference>
<name>A0A9P8TIC3_9ASCO</name>
<dbReference type="GO" id="GO:0000245">
    <property type="term" value="P:spliceosomal complex assembly"/>
    <property type="evidence" value="ECO:0007669"/>
    <property type="project" value="TreeGrafter"/>
</dbReference>
<keyword evidence="7" id="KW-0508">mRNA splicing</keyword>
<dbReference type="EMBL" id="JAEUBF010000249">
    <property type="protein sequence ID" value="KAH3679715.1"/>
    <property type="molecule type" value="Genomic_DNA"/>
</dbReference>
<evidence type="ECO:0000256" key="1">
    <source>
        <dbReference type="ARBA" id="ARBA00004123"/>
    </source>
</evidence>
<evidence type="ECO:0000256" key="4">
    <source>
        <dbReference type="ARBA" id="ARBA00022664"/>
    </source>
</evidence>
<dbReference type="InterPro" id="IPR055433">
    <property type="entry name" value="HAT_Syf1-like_N"/>
</dbReference>
<keyword evidence="4" id="KW-0507">mRNA processing</keyword>
<dbReference type="SUPFAM" id="SSF48452">
    <property type="entry name" value="TPR-like"/>
    <property type="match status" value="3"/>
</dbReference>
<evidence type="ECO:0000256" key="11">
    <source>
        <dbReference type="SAM" id="Coils"/>
    </source>
</evidence>
<keyword evidence="5" id="KW-0747">Spliceosome</keyword>
<dbReference type="GO" id="GO:0071007">
    <property type="term" value="C:U2-type catalytic step 2 spliceosome"/>
    <property type="evidence" value="ECO:0007669"/>
    <property type="project" value="TreeGrafter"/>
</dbReference>
<dbReference type="Pfam" id="PF23240">
    <property type="entry name" value="HAT_PRP39_N"/>
    <property type="match status" value="1"/>
</dbReference>
<dbReference type="AlphaFoldDB" id="A0A9P8TIC3"/>
<dbReference type="Pfam" id="PF23233">
    <property type="entry name" value="HAT_Syf1_CNRKL1_N"/>
    <property type="match status" value="1"/>
</dbReference>
<evidence type="ECO:0000256" key="7">
    <source>
        <dbReference type="ARBA" id="ARBA00023187"/>
    </source>
</evidence>
<evidence type="ECO:0000256" key="3">
    <source>
        <dbReference type="ARBA" id="ARBA00011524"/>
    </source>
</evidence>
<reference evidence="13" key="2">
    <citation type="submission" date="2021-01" db="EMBL/GenBank/DDBJ databases">
        <authorList>
            <person name="Schikora-Tamarit M.A."/>
        </authorList>
    </citation>
    <scope>NUCLEOTIDE SEQUENCE</scope>
    <source>
        <strain evidence="13">CBS6341</strain>
    </source>
</reference>
<evidence type="ECO:0000313" key="14">
    <source>
        <dbReference type="Proteomes" id="UP000769528"/>
    </source>
</evidence>
<feature type="domain" description="Pre-mRNA-splicing factor Syf1-like N-terminal HAT-repeats" evidence="12">
    <location>
        <begin position="44"/>
        <end position="189"/>
    </location>
</feature>
<dbReference type="Gene3D" id="1.25.40.10">
    <property type="entry name" value="Tetratricopeptide repeat domain"/>
    <property type="match status" value="3"/>
</dbReference>
<comment type="subcellular location">
    <subcellularLocation>
        <location evidence="1">Nucleus</location>
    </subcellularLocation>
</comment>
<feature type="coiled-coil region" evidence="11">
    <location>
        <begin position="552"/>
        <end position="579"/>
    </location>
</feature>
<dbReference type="InterPro" id="IPR011990">
    <property type="entry name" value="TPR-like_helical_dom_sf"/>
</dbReference>
<keyword evidence="6" id="KW-0677">Repeat</keyword>
<dbReference type="SMART" id="SM00386">
    <property type="entry name" value="HAT"/>
    <property type="match status" value="14"/>
</dbReference>
<feature type="repeat" description="TPR" evidence="10">
    <location>
        <begin position="57"/>
        <end position="90"/>
    </location>
</feature>
<dbReference type="InterPro" id="IPR019734">
    <property type="entry name" value="TPR_rpt"/>
</dbReference>
<evidence type="ECO:0000256" key="8">
    <source>
        <dbReference type="ARBA" id="ARBA00023242"/>
    </source>
</evidence>
<evidence type="ECO:0000256" key="2">
    <source>
        <dbReference type="ARBA" id="ARBA00008644"/>
    </source>
</evidence>
<dbReference type="PROSITE" id="PS50005">
    <property type="entry name" value="TPR"/>
    <property type="match status" value="1"/>
</dbReference>
<evidence type="ECO:0000259" key="12">
    <source>
        <dbReference type="Pfam" id="PF23233"/>
    </source>
</evidence>
<keyword evidence="8" id="KW-0539">Nucleus</keyword>
<comment type="subunit">
    <text evidence="3">Associated with the spliceosome.</text>
</comment>
<dbReference type="InterPro" id="IPR045075">
    <property type="entry name" value="Syf1-like"/>
</dbReference>
<protein>
    <recommendedName>
        <fullName evidence="9">Pre-mRNA-splicing factor CLF1</fullName>
    </recommendedName>
</protein>
<dbReference type="InterPro" id="IPR003107">
    <property type="entry name" value="HAT"/>
</dbReference>
<dbReference type="PANTHER" id="PTHR11246:SF3">
    <property type="entry name" value="CROOKED NECK-LIKE PROTEIN 1"/>
    <property type="match status" value="1"/>
</dbReference>
<reference evidence="13" key="1">
    <citation type="journal article" date="2021" name="Open Biol.">
        <title>Shared evolutionary footprints suggest mitochondrial oxidative damage underlies multiple complex I losses in fungi.</title>
        <authorList>
            <person name="Schikora-Tamarit M.A."/>
            <person name="Marcet-Houben M."/>
            <person name="Nosek J."/>
            <person name="Gabaldon T."/>
        </authorList>
    </citation>
    <scope>NUCLEOTIDE SEQUENCE</scope>
    <source>
        <strain evidence="13">CBS6341</strain>
    </source>
</reference>
<proteinExistence type="inferred from homology"/>
<keyword evidence="14" id="KW-1185">Reference proteome</keyword>
<dbReference type="OrthoDB" id="541719at2759"/>
<evidence type="ECO:0000256" key="10">
    <source>
        <dbReference type="PROSITE-ProRule" id="PRU00339"/>
    </source>
</evidence>
<dbReference type="Proteomes" id="UP000769528">
    <property type="component" value="Unassembled WGS sequence"/>
</dbReference>
<gene>
    <name evidence="13" type="ORF">WICMUC_000746</name>
</gene>
<dbReference type="PANTHER" id="PTHR11246">
    <property type="entry name" value="PRE-MRNA SPLICING FACTOR"/>
    <property type="match status" value="1"/>
</dbReference>
<evidence type="ECO:0000256" key="5">
    <source>
        <dbReference type="ARBA" id="ARBA00022728"/>
    </source>
</evidence>
<evidence type="ECO:0000256" key="9">
    <source>
        <dbReference type="ARBA" id="ARBA00039167"/>
    </source>
</evidence>
<evidence type="ECO:0000256" key="6">
    <source>
        <dbReference type="ARBA" id="ARBA00022737"/>
    </source>
</evidence>
<evidence type="ECO:0000313" key="13">
    <source>
        <dbReference type="EMBL" id="KAH3679715.1"/>
    </source>
</evidence>
<dbReference type="GO" id="GO:0071011">
    <property type="term" value="C:precatalytic spliceosome"/>
    <property type="evidence" value="ECO:0007669"/>
    <property type="project" value="TreeGrafter"/>
</dbReference>
<keyword evidence="11" id="KW-0175">Coiled coil</keyword>
<accession>A0A9P8TIC3</accession>
<comment type="similarity">
    <text evidence="2">Belongs to the crooked-neck family.</text>
</comment>
<dbReference type="GO" id="GO:0000974">
    <property type="term" value="C:Prp19 complex"/>
    <property type="evidence" value="ECO:0007669"/>
    <property type="project" value="TreeGrafter"/>
</dbReference>
<comment type="caution">
    <text evidence="13">The sequence shown here is derived from an EMBL/GenBank/DDBJ whole genome shotgun (WGS) entry which is preliminary data.</text>
</comment>
<organism evidence="13 14">
    <name type="scientific">Wickerhamomyces mucosus</name>
    <dbReference type="NCBI Taxonomy" id="1378264"/>
    <lineage>
        <taxon>Eukaryota</taxon>
        <taxon>Fungi</taxon>
        <taxon>Dikarya</taxon>
        <taxon>Ascomycota</taxon>
        <taxon>Saccharomycotina</taxon>
        <taxon>Saccharomycetes</taxon>
        <taxon>Phaffomycetales</taxon>
        <taxon>Wickerhamomycetaceae</taxon>
        <taxon>Wickerhamomyces</taxon>
    </lineage>
</organism>
<keyword evidence="10" id="KW-0802">TPR repeat</keyword>
<sequence length="674" mass="81717">MSNQITSEQILLEAYERKDQPLNKTKVSVADLEELQELQRRKRQEYEDALRRNRLDIRQWMRYAQFEIEQNDMQRARSIFERALEINSHHVPLWIRYIDSELKNRNINHARNLFQRATELLPRIDKIWFKYVQTEEFLQNIQGTRIIFNKWIKWEPDSSVWDAFINFEKRYDEYDNVRKIFNKYVIVHPIVETWIKWSQFEINFGDSNTVRQVFNSGIDLLGYDGGNYNNSTNDENSSKLIVQYAKFEANICKEFERARSIYKFGLTKFPQSSILRNDFTIFESQFGDKDGIELSIIANRMKKYETQLVENPRDYDTWWLYLTTIQDQPIETQRLKFKESYKIQPSSNTKNNWKRYIFLFIRHAIWEEFHGEVEKVEEIFQNLTNLLKINKLNFSKIWILYSNFAIRQNNLIKARKLLGFALGTNPTSKIFKHYIELEIKLKEFDRVRQLYNKYLENFPENIEIWIKFSQLEYDLNDLDRSRAIYKLGLEIIQDDNGREKLFDNYIEFEFNLQNYGLIRDIFNEKIELDKITTKNWINFANWEVNFPTQLQIDKYQENLIQLQNDDEELEFEYDILEESKERAREIWEQALKFYKSKKLIDERIIIYKAYESFEKTYGNNNSLTNLQKRLPTPVKKIANDQEYIDYIFPDDAKFLKFLQNAKKWANDNNNGIKK</sequence>